<keyword evidence="5 7" id="KW-0472">Membrane</keyword>
<dbReference type="InterPro" id="IPR018385">
    <property type="entry name" value="C4_dicarb_anaerob_car-like"/>
</dbReference>
<evidence type="ECO:0000256" key="6">
    <source>
        <dbReference type="SAM" id="MobiDB-lite"/>
    </source>
</evidence>
<feature type="transmembrane region" description="Helical" evidence="7">
    <location>
        <begin position="154"/>
        <end position="176"/>
    </location>
</feature>
<dbReference type="AlphaFoldDB" id="M2XUZ7"/>
<dbReference type="EMBL" id="ANHZ02000011">
    <property type="protein sequence ID" value="EME36638.1"/>
    <property type="molecule type" value="Genomic_DNA"/>
</dbReference>
<evidence type="ECO:0000256" key="5">
    <source>
        <dbReference type="ARBA" id="ARBA00023136"/>
    </source>
</evidence>
<accession>M2XUZ7</accession>
<feature type="transmembrane region" description="Helical" evidence="7">
    <location>
        <begin position="379"/>
        <end position="400"/>
    </location>
</feature>
<feature type="transmembrane region" description="Helical" evidence="7">
    <location>
        <begin position="339"/>
        <end position="359"/>
    </location>
</feature>
<feature type="transmembrane region" description="Helical" evidence="7">
    <location>
        <begin position="307"/>
        <end position="327"/>
    </location>
</feature>
<dbReference type="InterPro" id="IPR051679">
    <property type="entry name" value="DASS-Related_Transporters"/>
</dbReference>
<dbReference type="Pfam" id="PF03606">
    <property type="entry name" value="DcuC"/>
    <property type="match status" value="1"/>
</dbReference>
<gene>
    <name evidence="8" type="ORF">C884_00312</name>
</gene>
<dbReference type="RefSeq" id="WP_006214727.1">
    <property type="nucleotide sequence ID" value="NZ_ANHZ02000011.1"/>
</dbReference>
<keyword evidence="3 7" id="KW-0812">Transmembrane</keyword>
<evidence type="ECO:0000313" key="9">
    <source>
        <dbReference type="Proteomes" id="UP000009877"/>
    </source>
</evidence>
<feature type="region of interest" description="Disordered" evidence="6">
    <location>
        <begin position="1"/>
        <end position="29"/>
    </location>
</feature>
<evidence type="ECO:0000256" key="1">
    <source>
        <dbReference type="ARBA" id="ARBA00004651"/>
    </source>
</evidence>
<keyword evidence="2" id="KW-1003">Cell membrane</keyword>
<feature type="transmembrane region" description="Helical" evidence="7">
    <location>
        <begin position="38"/>
        <end position="56"/>
    </location>
</feature>
<dbReference type="PANTHER" id="PTHR43652:SF2">
    <property type="entry name" value="BASIC AMINO ACID ANTIPORTER YFCC-RELATED"/>
    <property type="match status" value="1"/>
</dbReference>
<organism evidence="8 9">
    <name type="scientific">Kocuria palustris PEL</name>
    <dbReference type="NCBI Taxonomy" id="1236550"/>
    <lineage>
        <taxon>Bacteria</taxon>
        <taxon>Bacillati</taxon>
        <taxon>Actinomycetota</taxon>
        <taxon>Actinomycetes</taxon>
        <taxon>Micrococcales</taxon>
        <taxon>Micrococcaceae</taxon>
        <taxon>Kocuria</taxon>
    </lineage>
</organism>
<comment type="caution">
    <text evidence="8">The sequence shown here is derived from an EMBL/GenBank/DDBJ whole genome shotgun (WGS) entry which is preliminary data.</text>
</comment>
<evidence type="ECO:0000256" key="3">
    <source>
        <dbReference type="ARBA" id="ARBA00022692"/>
    </source>
</evidence>
<feature type="transmembrane region" description="Helical" evidence="7">
    <location>
        <begin position="128"/>
        <end position="148"/>
    </location>
</feature>
<proteinExistence type="predicted"/>
<feature type="transmembrane region" description="Helical" evidence="7">
    <location>
        <begin position="222"/>
        <end position="244"/>
    </location>
</feature>
<feature type="transmembrane region" description="Helical" evidence="7">
    <location>
        <begin position="441"/>
        <end position="460"/>
    </location>
</feature>
<feature type="transmembrane region" description="Helical" evidence="7">
    <location>
        <begin position="284"/>
        <end position="301"/>
    </location>
</feature>
<evidence type="ECO:0000256" key="7">
    <source>
        <dbReference type="SAM" id="Phobius"/>
    </source>
</evidence>
<keyword evidence="9" id="KW-1185">Reference proteome</keyword>
<dbReference type="GO" id="GO:0005886">
    <property type="term" value="C:plasma membrane"/>
    <property type="evidence" value="ECO:0007669"/>
    <property type="project" value="UniProtKB-SubCell"/>
</dbReference>
<evidence type="ECO:0000313" key="8">
    <source>
        <dbReference type="EMBL" id="EME36638.1"/>
    </source>
</evidence>
<keyword evidence="4 7" id="KW-1133">Transmembrane helix</keyword>
<feature type="transmembrane region" description="Helical" evidence="7">
    <location>
        <begin position="94"/>
        <end position="116"/>
    </location>
</feature>
<feature type="transmembrane region" description="Helical" evidence="7">
    <location>
        <begin position="466"/>
        <end position="485"/>
    </location>
</feature>
<evidence type="ECO:0000256" key="4">
    <source>
        <dbReference type="ARBA" id="ARBA00022989"/>
    </source>
</evidence>
<evidence type="ECO:0000256" key="2">
    <source>
        <dbReference type="ARBA" id="ARBA00022475"/>
    </source>
</evidence>
<feature type="transmembrane region" description="Helical" evidence="7">
    <location>
        <begin position="183"/>
        <end position="202"/>
    </location>
</feature>
<dbReference type="Proteomes" id="UP000009877">
    <property type="component" value="Unassembled WGS sequence"/>
</dbReference>
<reference evidence="8 9" key="1">
    <citation type="journal article" date="2014" name="Genome Announc.">
        <title>Draft Genome Sequence of Kocuria palustris PEL.</title>
        <authorList>
            <person name="Sharma G."/>
            <person name="Khatri I."/>
            <person name="Subramanian S."/>
        </authorList>
    </citation>
    <scope>NUCLEOTIDE SEQUENCE [LARGE SCALE GENOMIC DNA]</scope>
    <source>
        <strain evidence="8 9">PEL</strain>
    </source>
</reference>
<protein>
    <submittedName>
        <fullName evidence="8">Arginine/ornithine antiporter ArcD</fullName>
    </submittedName>
</protein>
<name>M2XUZ7_9MICC</name>
<comment type="subcellular location">
    <subcellularLocation>
        <location evidence="1">Cell membrane</location>
        <topology evidence="1">Multi-pass membrane protein</topology>
    </subcellularLocation>
</comment>
<sequence>MTTSASSAEPPVSRDASSAEPTPPVADPTAPRDRFPHVYVILIVFALLAAVASWIVPAGQYERMAGPGGQEVVDPDSFSFIEQSPVTALQLLTAIPRGLVDAGAIVFFVFTIGGMFEVIRRTGLIDVALAAVARIFSGRGIVVIPVLMTVFSLIASFIGVPELSLVYIPAIMPLILSLGYDRVVAAGIALLGTGAGFAAGFLNPINTGLGQQIAGLEPFSGIGLRIVLYVFYLATGIAYVMWYARRVAADPTRSVLHGHADTTIRDRDRLDLESTPRFTGRQRAAAVALLALAGLLVWGIITQGWFFPEFAGMFILTAIVVGLVAGLKTREMAEGFDQGMRDVLAGALIVGVARGVAIVLEDGHILDTIVYGLGESVGFLPPVLFVVGMFLMQAVFNLIVPSGSGQALVTLPVLAPLSDILGVSRQSAVLAYQTGDGMTNVLYPTSGYFMAALVVGRIPWNRWVRFYAPLLGVWVLISIGFLIFAQVTGWS</sequence>
<dbReference type="PANTHER" id="PTHR43652">
    <property type="entry name" value="BASIC AMINO ACID ANTIPORTER YFCC-RELATED"/>
    <property type="match status" value="1"/>
</dbReference>